<comment type="similarity">
    <text evidence="1">Belongs to the TRAFAC class dynamin-like GTPase superfamily. IRG family.</text>
</comment>
<feature type="compositionally biased region" description="Basic and acidic residues" evidence="5">
    <location>
        <begin position="555"/>
        <end position="587"/>
    </location>
</feature>
<gene>
    <name evidence="7" type="ORF">AALO_G00174420</name>
</gene>
<keyword evidence="8" id="KW-1185">Reference proteome</keyword>
<dbReference type="AlphaFoldDB" id="A0AAV6GBU5"/>
<proteinExistence type="inferred from homology"/>
<feature type="domain" description="IRG-type G" evidence="6">
    <location>
        <begin position="795"/>
        <end position="973"/>
    </location>
</feature>
<evidence type="ECO:0000256" key="5">
    <source>
        <dbReference type="SAM" id="MobiDB-lite"/>
    </source>
</evidence>
<dbReference type="InterPro" id="IPR051515">
    <property type="entry name" value="IRG"/>
</dbReference>
<dbReference type="Proteomes" id="UP000823561">
    <property type="component" value="Chromosome 13"/>
</dbReference>
<evidence type="ECO:0000313" key="8">
    <source>
        <dbReference type="Proteomes" id="UP000823561"/>
    </source>
</evidence>
<feature type="compositionally biased region" description="Gly residues" evidence="5">
    <location>
        <begin position="164"/>
        <end position="188"/>
    </location>
</feature>
<feature type="compositionally biased region" description="Basic and acidic residues" evidence="5">
    <location>
        <begin position="602"/>
        <end position="615"/>
    </location>
</feature>
<evidence type="ECO:0000256" key="2">
    <source>
        <dbReference type="ARBA" id="ARBA00022741"/>
    </source>
</evidence>
<evidence type="ECO:0000313" key="7">
    <source>
        <dbReference type="EMBL" id="KAG5270972.1"/>
    </source>
</evidence>
<comment type="caution">
    <text evidence="7">The sequence shown here is derived from an EMBL/GenBank/DDBJ whole genome shotgun (WGS) entry which is preliminary data.</text>
</comment>
<evidence type="ECO:0000256" key="4">
    <source>
        <dbReference type="ARBA" id="ARBA00023134"/>
    </source>
</evidence>
<feature type="compositionally biased region" description="Polar residues" evidence="5">
    <location>
        <begin position="219"/>
        <end position="233"/>
    </location>
</feature>
<feature type="compositionally biased region" description="Basic and acidic residues" evidence="5">
    <location>
        <begin position="430"/>
        <end position="455"/>
    </location>
</feature>
<dbReference type="GO" id="GO:0005525">
    <property type="term" value="F:GTP binding"/>
    <property type="evidence" value="ECO:0007669"/>
    <property type="project" value="UniProtKB-KW"/>
</dbReference>
<name>A0AAV6GBU5_9TELE</name>
<feature type="compositionally biased region" description="Polar residues" evidence="5">
    <location>
        <begin position="32"/>
        <end position="54"/>
    </location>
</feature>
<dbReference type="FunFam" id="3.40.50.300:FF:000541">
    <property type="entry name" value="Immunity related GTPase M"/>
    <property type="match status" value="1"/>
</dbReference>
<dbReference type="EMBL" id="JADWDJ010000013">
    <property type="protein sequence ID" value="KAG5270972.1"/>
    <property type="molecule type" value="Genomic_DNA"/>
</dbReference>
<feature type="compositionally biased region" description="Polar residues" evidence="5">
    <location>
        <begin position="712"/>
        <end position="737"/>
    </location>
</feature>
<dbReference type="InterPro" id="IPR030385">
    <property type="entry name" value="G_IRG_dom"/>
</dbReference>
<keyword evidence="3" id="KW-0378">Hydrolase</keyword>
<feature type="compositionally biased region" description="Gly residues" evidence="5">
    <location>
        <begin position="124"/>
        <end position="138"/>
    </location>
</feature>
<dbReference type="SUPFAM" id="SSF52540">
    <property type="entry name" value="P-loop containing nucleoside triphosphate hydrolases"/>
    <property type="match status" value="1"/>
</dbReference>
<feature type="compositionally biased region" description="Gly residues" evidence="5">
    <location>
        <begin position="234"/>
        <end position="248"/>
    </location>
</feature>
<feature type="region of interest" description="Disordered" evidence="5">
    <location>
        <begin position="24"/>
        <end position="380"/>
    </location>
</feature>
<feature type="compositionally biased region" description="Polar residues" evidence="5">
    <location>
        <begin position="340"/>
        <end position="353"/>
    </location>
</feature>
<keyword evidence="4" id="KW-0342">GTP-binding</keyword>
<feature type="compositionally biased region" description="Polar residues" evidence="5">
    <location>
        <begin position="412"/>
        <end position="424"/>
    </location>
</feature>
<feature type="compositionally biased region" description="Polar residues" evidence="5">
    <location>
        <begin position="658"/>
        <end position="671"/>
    </location>
</feature>
<feature type="compositionally biased region" description="Gly residues" evidence="5">
    <location>
        <begin position="264"/>
        <end position="308"/>
    </location>
</feature>
<feature type="compositionally biased region" description="Polar residues" evidence="5">
    <location>
        <begin position="252"/>
        <end position="263"/>
    </location>
</feature>
<evidence type="ECO:0000259" key="6">
    <source>
        <dbReference type="PROSITE" id="PS51716"/>
    </source>
</evidence>
<dbReference type="InterPro" id="IPR027417">
    <property type="entry name" value="P-loop_NTPase"/>
</dbReference>
<dbReference type="GO" id="GO:0016020">
    <property type="term" value="C:membrane"/>
    <property type="evidence" value="ECO:0007669"/>
    <property type="project" value="InterPro"/>
</dbReference>
<dbReference type="Gene3D" id="3.40.50.300">
    <property type="entry name" value="P-loop containing nucleotide triphosphate hydrolases"/>
    <property type="match status" value="1"/>
</dbReference>
<dbReference type="PROSITE" id="PS51716">
    <property type="entry name" value="G_IRG"/>
    <property type="match status" value="1"/>
</dbReference>
<feature type="compositionally biased region" description="Polar residues" evidence="5">
    <location>
        <begin position="310"/>
        <end position="323"/>
    </location>
</feature>
<feature type="region of interest" description="Disordered" evidence="5">
    <location>
        <begin position="412"/>
        <end position="678"/>
    </location>
</feature>
<dbReference type="InterPro" id="IPR007743">
    <property type="entry name" value="Immunity-related_GTPase-like"/>
</dbReference>
<feature type="region of interest" description="Disordered" evidence="5">
    <location>
        <begin position="708"/>
        <end position="761"/>
    </location>
</feature>
<sequence>MTETNILMDEKGVLFIPLNALTELSVDEPPQESEQSIKTDTGLQSTPENKTDNAATLVEKALARHSSSNNQSDSKAHSKKNSQAQVQPVSRVIKGEGATLTQQEGGGVTPTHQEGGVPASTHQEGGGPASTHQDGGGPASTQQEQGGATPTQQEGGVPASTHQEGGGPASTHQDGGGPAPTHQEGGGLAPTHQEEGGPAPTHQDGGGPAPTYQDAGGPASTQQEQGGATPTHQNGGGPAPTHQEGGGLAPLQQEQGGATPTQQEGGGPALTHQEGGGPAPTHQDGGGPASTYQDGGGPAPTHQEGGGLAPTQQKQGGATHTQQEGGGPALTHQERGGLAPTQQEQGGATPTQQEGGGATPTQQEEEKHMPSNLLTLSNQGKSEYEYHNCSQDAAVTEPNGSDDCFKNVTNVTDVNASNDNPPGVSSSESKSTDYSEHIGNKQRDETTMVTEETRIPKSPTISNSEEMHTEKEMASLTLLENTQGQSQQMSNVTQDNVLKTPNSSQNKSAMILQKTTSTDNLRAESLVEHSTVGEPEFNSEHSNRMDQLYPLRKMKKDEDNEEHTAERSIQKSKETVTATSERKRDETTVENSAHHQLPPMESSKENKPPGEHKDVPLQSTQMKRDAAQLYSEESLVNEDAHPKQLNTEHGIPEDIRTPPTSTMYIKSQPQSPEKKMSVTRQLTETHIEKTLRNANKDVVNPNTAVVSKEPQNHSNAEVSTKTQPYQGINTSAVNDPQKTFPRDAPLEKGQNTQPMEPPTYSERPEFQEHLYTEADDIQLLEDSNVRHQVGRLDHVSLNIAVTGMTGAGKSTFINAIRGIDNDDKDAAPTGVTETSMVVCPYAHPSMPNVNLWDLPGTGSPKFKAKKYLKDVKFEMYDFFIIISSERFKENDMMLAREILTKKKKFYFLRSKIDNEVRAEQYKKNFDEEKLLDQIRQDCINHLKKIVQPIVFLISSLDLNKYDFPLLVETLSRDLPEYKKKALILFLPIYSTEALESKIKVFEGTALSAAKAAATISIAPIPGLAMACDAGILLAFFIKCYYAFGLDDKSLDKLSERVNNHSLKKVRESRPLVMAVRKKELSNRELSALSSRRAALEFAYSLVPVWGSRRAASMSRSATLGLLTDGLKELADTAREVLKTARIDHI</sequence>
<protein>
    <recommendedName>
        <fullName evidence="6">IRG-type G domain-containing protein</fullName>
    </recommendedName>
</protein>
<feature type="compositionally biased region" description="Polar residues" evidence="5">
    <location>
        <begin position="478"/>
        <end position="520"/>
    </location>
</feature>
<dbReference type="PANTHER" id="PTHR32341">
    <property type="entry name" value="INTERFERON-INDUCIBLE GTPASE"/>
    <property type="match status" value="1"/>
</dbReference>
<reference evidence="7" key="1">
    <citation type="submission" date="2020-10" db="EMBL/GenBank/DDBJ databases">
        <title>Chromosome-scale genome assembly of the Allis shad, Alosa alosa.</title>
        <authorList>
            <person name="Margot Z."/>
            <person name="Christophe K."/>
            <person name="Cabau C."/>
            <person name="Louis A."/>
            <person name="Berthelot C."/>
            <person name="Parey E."/>
            <person name="Roest Crollius H."/>
            <person name="Montfort J."/>
            <person name="Robinson-Rechavi M."/>
            <person name="Bucao C."/>
            <person name="Bouchez O."/>
            <person name="Gislard M."/>
            <person name="Lluch J."/>
            <person name="Milhes M."/>
            <person name="Lampietro C."/>
            <person name="Lopez Roques C."/>
            <person name="Donnadieu C."/>
            <person name="Braasch I."/>
            <person name="Desvignes T."/>
            <person name="Postlethwait J."/>
            <person name="Bobe J."/>
            <person name="Guiguen Y."/>
        </authorList>
    </citation>
    <scope>NUCLEOTIDE SEQUENCE</scope>
    <source>
        <strain evidence="7">M-15738</strain>
        <tissue evidence="7">Blood</tissue>
    </source>
</reference>
<dbReference type="PANTHER" id="PTHR32341:SF10">
    <property type="entry name" value="INTERFERON-INDUCIBLE GTPASE 5"/>
    <property type="match status" value="1"/>
</dbReference>
<organism evidence="7 8">
    <name type="scientific">Alosa alosa</name>
    <name type="common">allis shad</name>
    <dbReference type="NCBI Taxonomy" id="278164"/>
    <lineage>
        <taxon>Eukaryota</taxon>
        <taxon>Metazoa</taxon>
        <taxon>Chordata</taxon>
        <taxon>Craniata</taxon>
        <taxon>Vertebrata</taxon>
        <taxon>Euteleostomi</taxon>
        <taxon>Actinopterygii</taxon>
        <taxon>Neopterygii</taxon>
        <taxon>Teleostei</taxon>
        <taxon>Clupei</taxon>
        <taxon>Clupeiformes</taxon>
        <taxon>Clupeoidei</taxon>
        <taxon>Clupeidae</taxon>
        <taxon>Alosa</taxon>
    </lineage>
</organism>
<dbReference type="GO" id="GO:0016787">
    <property type="term" value="F:hydrolase activity"/>
    <property type="evidence" value="ECO:0007669"/>
    <property type="project" value="UniProtKB-KW"/>
</dbReference>
<dbReference type="Pfam" id="PF05049">
    <property type="entry name" value="IIGP"/>
    <property type="match status" value="1"/>
</dbReference>
<evidence type="ECO:0000256" key="1">
    <source>
        <dbReference type="ARBA" id="ARBA00005429"/>
    </source>
</evidence>
<evidence type="ECO:0000256" key="3">
    <source>
        <dbReference type="ARBA" id="ARBA00022801"/>
    </source>
</evidence>
<accession>A0AAV6GBU5</accession>
<feature type="compositionally biased region" description="Polar residues" evidence="5">
    <location>
        <begin position="139"/>
        <end position="154"/>
    </location>
</feature>
<keyword evidence="2" id="KW-0547">Nucleotide-binding</keyword>